<dbReference type="PANTHER" id="PTHR14969:SF62">
    <property type="entry name" value="DECAPRENYLPHOSPHORYL-5-PHOSPHORIBOSE PHOSPHATASE RV3807C-RELATED"/>
    <property type="match status" value="1"/>
</dbReference>
<dbReference type="SMART" id="SM00014">
    <property type="entry name" value="acidPPc"/>
    <property type="match status" value="1"/>
</dbReference>
<accession>A0A7W3YVB4</accession>
<name>A0A7W3YVB4_9GAMM</name>
<feature type="transmembrane region" description="Helical" evidence="10">
    <location>
        <begin position="12"/>
        <end position="38"/>
    </location>
</feature>
<keyword evidence="5" id="KW-0378">Hydrolase</keyword>
<evidence type="ECO:0000256" key="3">
    <source>
        <dbReference type="ARBA" id="ARBA00022475"/>
    </source>
</evidence>
<comment type="catalytic activity">
    <reaction evidence="9">
        <text>di-trans,octa-cis-undecaprenyl diphosphate + H2O = di-trans,octa-cis-undecaprenyl phosphate + phosphate + H(+)</text>
        <dbReference type="Rhea" id="RHEA:28094"/>
        <dbReference type="ChEBI" id="CHEBI:15377"/>
        <dbReference type="ChEBI" id="CHEBI:15378"/>
        <dbReference type="ChEBI" id="CHEBI:43474"/>
        <dbReference type="ChEBI" id="CHEBI:58405"/>
        <dbReference type="ChEBI" id="CHEBI:60392"/>
        <dbReference type="EC" id="3.6.1.27"/>
    </reaction>
</comment>
<evidence type="ECO:0000256" key="10">
    <source>
        <dbReference type="SAM" id="Phobius"/>
    </source>
</evidence>
<comment type="caution">
    <text evidence="12">The sequence shown here is derived from an EMBL/GenBank/DDBJ whole genome shotgun (WGS) entry which is preliminary data.</text>
</comment>
<dbReference type="GO" id="GO:0005886">
    <property type="term" value="C:plasma membrane"/>
    <property type="evidence" value="ECO:0007669"/>
    <property type="project" value="UniProtKB-SubCell"/>
</dbReference>
<feature type="transmembrane region" description="Helical" evidence="10">
    <location>
        <begin position="139"/>
        <end position="158"/>
    </location>
</feature>
<dbReference type="Gene3D" id="1.20.144.10">
    <property type="entry name" value="Phosphatidic acid phosphatase type 2/haloperoxidase"/>
    <property type="match status" value="2"/>
</dbReference>
<dbReference type="InterPro" id="IPR000326">
    <property type="entry name" value="PAP2/HPO"/>
</dbReference>
<keyword evidence="7 10" id="KW-0472">Membrane</keyword>
<evidence type="ECO:0000256" key="2">
    <source>
        <dbReference type="ARBA" id="ARBA00012374"/>
    </source>
</evidence>
<dbReference type="PANTHER" id="PTHR14969">
    <property type="entry name" value="SPHINGOSINE-1-PHOSPHATE PHOSPHOHYDROLASE"/>
    <property type="match status" value="1"/>
</dbReference>
<organism evidence="12 13">
    <name type="scientific">Stenotrophomonas koreensis</name>
    <dbReference type="NCBI Taxonomy" id="266128"/>
    <lineage>
        <taxon>Bacteria</taxon>
        <taxon>Pseudomonadati</taxon>
        <taxon>Pseudomonadota</taxon>
        <taxon>Gammaproteobacteria</taxon>
        <taxon>Lysobacterales</taxon>
        <taxon>Lysobacteraceae</taxon>
        <taxon>Stenotrophomonas</taxon>
    </lineage>
</organism>
<feature type="transmembrane region" description="Helical" evidence="10">
    <location>
        <begin position="113"/>
        <end position="133"/>
    </location>
</feature>
<dbReference type="Proteomes" id="UP000550609">
    <property type="component" value="Unassembled WGS sequence"/>
</dbReference>
<evidence type="ECO:0000256" key="6">
    <source>
        <dbReference type="ARBA" id="ARBA00022989"/>
    </source>
</evidence>
<feature type="domain" description="Phosphatidic acid phosphatase type 2/haloperoxidase" evidence="11">
    <location>
        <begin position="45"/>
        <end position="154"/>
    </location>
</feature>
<evidence type="ECO:0000256" key="7">
    <source>
        <dbReference type="ARBA" id="ARBA00023136"/>
    </source>
</evidence>
<protein>
    <recommendedName>
        <fullName evidence="2">undecaprenyl-diphosphate phosphatase</fullName>
        <ecNumber evidence="2">3.6.1.27</ecNumber>
    </recommendedName>
    <alternativeName>
        <fullName evidence="8">Undecaprenyl pyrophosphate phosphatase</fullName>
    </alternativeName>
</protein>
<dbReference type="EC" id="3.6.1.27" evidence="2"/>
<comment type="subcellular location">
    <subcellularLocation>
        <location evidence="1">Cell membrane</location>
        <topology evidence="1">Multi-pass membrane protein</topology>
    </subcellularLocation>
</comment>
<dbReference type="AlphaFoldDB" id="A0A7W3YVB4"/>
<dbReference type="InterPro" id="IPR036938">
    <property type="entry name" value="PAP2/HPO_sf"/>
</dbReference>
<dbReference type="CDD" id="cd03392">
    <property type="entry name" value="PAP2_like_2"/>
    <property type="match status" value="1"/>
</dbReference>
<dbReference type="SUPFAM" id="SSF48317">
    <property type="entry name" value="Acid phosphatase/Vanadium-dependent haloperoxidase"/>
    <property type="match status" value="1"/>
</dbReference>
<dbReference type="EMBL" id="JACIUV010000003">
    <property type="protein sequence ID" value="MBB1116748.1"/>
    <property type="molecule type" value="Genomic_DNA"/>
</dbReference>
<feature type="transmembrane region" description="Helical" evidence="10">
    <location>
        <begin position="87"/>
        <end position="106"/>
    </location>
</feature>
<sequence>MHGWASPGLDRFFHGVSAIGHERGVIPLDVLLLVLLSIRRRWRQALFVLVATAGSGVLNWLVKMLFARERPQLWPALTDAHNASFPSGHAMGSFTLMLVLLILAWPSRWRYPLLLSASGFIVLVGLSRLYLGVHWPSDIVAGWLLAASWVFAISACTARQQGGELCRRTDIS</sequence>
<evidence type="ECO:0000256" key="4">
    <source>
        <dbReference type="ARBA" id="ARBA00022692"/>
    </source>
</evidence>
<feature type="transmembrane region" description="Helical" evidence="10">
    <location>
        <begin position="45"/>
        <end position="67"/>
    </location>
</feature>
<keyword evidence="4 10" id="KW-0812">Transmembrane</keyword>
<evidence type="ECO:0000259" key="11">
    <source>
        <dbReference type="SMART" id="SM00014"/>
    </source>
</evidence>
<dbReference type="GO" id="GO:0050380">
    <property type="term" value="F:undecaprenyl-diphosphatase activity"/>
    <property type="evidence" value="ECO:0007669"/>
    <property type="project" value="UniProtKB-EC"/>
</dbReference>
<evidence type="ECO:0000256" key="8">
    <source>
        <dbReference type="ARBA" id="ARBA00032707"/>
    </source>
</evidence>
<evidence type="ECO:0000313" key="12">
    <source>
        <dbReference type="EMBL" id="MBB1116748.1"/>
    </source>
</evidence>
<evidence type="ECO:0000256" key="9">
    <source>
        <dbReference type="ARBA" id="ARBA00047594"/>
    </source>
</evidence>
<dbReference type="Pfam" id="PF01569">
    <property type="entry name" value="PAP2"/>
    <property type="match status" value="1"/>
</dbReference>
<proteinExistence type="predicted"/>
<evidence type="ECO:0000256" key="5">
    <source>
        <dbReference type="ARBA" id="ARBA00022801"/>
    </source>
</evidence>
<gene>
    <name evidence="12" type="ORF">H4O09_06705</name>
</gene>
<reference evidence="12 13" key="1">
    <citation type="submission" date="2020-08" db="EMBL/GenBank/DDBJ databases">
        <title>Stenotrophomonas sp. W1S232.</title>
        <authorList>
            <person name="Deng Y."/>
        </authorList>
    </citation>
    <scope>NUCLEOTIDE SEQUENCE [LARGE SCALE GENOMIC DNA]</scope>
    <source>
        <strain evidence="12 13">W1S232</strain>
    </source>
</reference>
<keyword evidence="6 10" id="KW-1133">Transmembrane helix</keyword>
<dbReference type="RefSeq" id="WP_182621967.1">
    <property type="nucleotide sequence ID" value="NZ_JACIUV010000003.1"/>
</dbReference>
<evidence type="ECO:0000256" key="1">
    <source>
        <dbReference type="ARBA" id="ARBA00004651"/>
    </source>
</evidence>
<evidence type="ECO:0000313" key="13">
    <source>
        <dbReference type="Proteomes" id="UP000550609"/>
    </source>
</evidence>
<keyword evidence="3" id="KW-1003">Cell membrane</keyword>